<keyword evidence="1" id="KW-0378">Hydrolase</keyword>
<dbReference type="EMBL" id="AMXE01000012">
    <property type="protein sequence ID" value="ENO89606.1"/>
    <property type="molecule type" value="Genomic_DNA"/>
</dbReference>
<dbReference type="Gene3D" id="2.40.70.10">
    <property type="entry name" value="Acid Proteases"/>
    <property type="match status" value="1"/>
</dbReference>
<dbReference type="STRING" id="1123367.GCA_000621305_01460"/>
<dbReference type="InterPro" id="IPR034122">
    <property type="entry name" value="Retropepsin-like_bacterial"/>
</dbReference>
<reference evidence="1 2" key="1">
    <citation type="submission" date="2012-09" db="EMBL/GenBank/DDBJ databases">
        <title>Draft Genome Sequences of 6 Strains from Genus Thauera.</title>
        <authorList>
            <person name="Liu B."/>
            <person name="Shapleigh J.P."/>
            <person name="Frostegard A.H."/>
        </authorList>
    </citation>
    <scope>NUCLEOTIDE SEQUENCE [LARGE SCALE GENOMIC DNA]</scope>
    <source>
        <strain evidence="2">47Lol / DSM 12138</strain>
    </source>
</reference>
<name>N6Y5W4_THAL4</name>
<dbReference type="Pfam" id="PF13975">
    <property type="entry name" value="gag-asp_proteas"/>
    <property type="match status" value="1"/>
</dbReference>
<evidence type="ECO:0000313" key="1">
    <source>
        <dbReference type="EMBL" id="ENO89606.1"/>
    </source>
</evidence>
<comment type="caution">
    <text evidence="1">The sequence shown here is derived from an EMBL/GenBank/DDBJ whole genome shotgun (WGS) entry which is preliminary data.</text>
</comment>
<protein>
    <submittedName>
        <fullName evidence="1">Clan AA aspartic protease</fullName>
    </submittedName>
</protein>
<dbReference type="InterPro" id="IPR021109">
    <property type="entry name" value="Peptidase_aspartic_dom_sf"/>
</dbReference>
<proteinExistence type="predicted"/>
<keyword evidence="1" id="KW-0645">Protease</keyword>
<dbReference type="InterPro" id="IPR011969">
    <property type="entry name" value="Clan_AA_Asp_peptidase_C"/>
</dbReference>
<dbReference type="Proteomes" id="UP000013232">
    <property type="component" value="Unassembled WGS sequence"/>
</dbReference>
<dbReference type="GO" id="GO:0008233">
    <property type="term" value="F:peptidase activity"/>
    <property type="evidence" value="ECO:0007669"/>
    <property type="project" value="UniProtKB-KW"/>
</dbReference>
<gene>
    <name evidence="1" type="ORF">C666_05455</name>
</gene>
<accession>N6Y5W4</accession>
<keyword evidence="2" id="KW-1185">Reference proteome</keyword>
<evidence type="ECO:0000313" key="2">
    <source>
        <dbReference type="Proteomes" id="UP000013232"/>
    </source>
</evidence>
<dbReference type="eggNOG" id="COG3577">
    <property type="taxonomic scope" value="Bacteria"/>
</dbReference>
<dbReference type="SUPFAM" id="SSF50630">
    <property type="entry name" value="Acid proteases"/>
    <property type="match status" value="1"/>
</dbReference>
<dbReference type="AlphaFoldDB" id="N6Y5W4"/>
<dbReference type="NCBIfam" id="TIGR02281">
    <property type="entry name" value="clan_AA_DTGA"/>
    <property type="match status" value="1"/>
</dbReference>
<dbReference type="CDD" id="cd05483">
    <property type="entry name" value="retropepsin_like_bacteria"/>
    <property type="match status" value="1"/>
</dbReference>
<sequence length="179" mass="19045">MIVSGDDRLHTLRVGQTTPDGIRLVSVDADSAVVDIDGVRQTLRLGERVVSAESASAGASVIIEGDGQGHFVVQGSVNGAAMRFLVDTGATAVSMGAADARRAGIDYRQGRRAQSQTANGVAPIWIVKLNSVRIGGIELSDVDAAIHEGDMPIVLLGMSFLNRMRMSREGSRLILERRY</sequence>
<organism evidence="1 2">
    <name type="scientific">Thauera linaloolentis (strain DSM 12138 / JCM 21573 / CCUG 41526 / CIP 105981 / IAM 15112 / NBRC 102519 / 47Lol)</name>
    <dbReference type="NCBI Taxonomy" id="1123367"/>
    <lineage>
        <taxon>Bacteria</taxon>
        <taxon>Pseudomonadati</taxon>
        <taxon>Pseudomonadota</taxon>
        <taxon>Betaproteobacteria</taxon>
        <taxon>Rhodocyclales</taxon>
        <taxon>Zoogloeaceae</taxon>
        <taxon>Thauera</taxon>
    </lineage>
</organism>
<dbReference type="GO" id="GO:0006508">
    <property type="term" value="P:proteolysis"/>
    <property type="evidence" value="ECO:0007669"/>
    <property type="project" value="UniProtKB-KW"/>
</dbReference>